<name>A0A7R8XBC2_9CRUS</name>
<feature type="domain" description="O-acyltransferase WSD1-like N-terminal" evidence="8">
    <location>
        <begin position="100"/>
        <end position="228"/>
    </location>
</feature>
<dbReference type="GO" id="GO:0004144">
    <property type="term" value="F:diacylglycerol O-acyltransferase activity"/>
    <property type="evidence" value="ECO:0007669"/>
    <property type="project" value="UniProtKB-EC"/>
</dbReference>
<accession>A0A7R8XBC2</accession>
<comment type="pathway">
    <text evidence="2">Lipid metabolism.</text>
</comment>
<evidence type="ECO:0000256" key="2">
    <source>
        <dbReference type="ARBA" id="ARBA00005189"/>
    </source>
</evidence>
<dbReference type="GO" id="GO:0005886">
    <property type="term" value="C:plasma membrane"/>
    <property type="evidence" value="ECO:0007669"/>
    <property type="project" value="TreeGrafter"/>
</dbReference>
<comment type="catalytic activity">
    <reaction evidence="6">
        <text>an acyl-CoA + a 1,2-diacyl-sn-glycerol = a triacyl-sn-glycerol + CoA</text>
        <dbReference type="Rhea" id="RHEA:10868"/>
        <dbReference type="ChEBI" id="CHEBI:17815"/>
        <dbReference type="ChEBI" id="CHEBI:57287"/>
        <dbReference type="ChEBI" id="CHEBI:58342"/>
        <dbReference type="ChEBI" id="CHEBI:64615"/>
        <dbReference type="EC" id="2.3.1.20"/>
    </reaction>
</comment>
<proteinExistence type="predicted"/>
<dbReference type="Pfam" id="PF03007">
    <property type="entry name" value="WS_DGAT_cat"/>
    <property type="match status" value="1"/>
</dbReference>
<evidence type="ECO:0000256" key="7">
    <source>
        <dbReference type="SAM" id="Phobius"/>
    </source>
</evidence>
<evidence type="ECO:0000256" key="3">
    <source>
        <dbReference type="ARBA" id="ARBA00013244"/>
    </source>
</evidence>
<gene>
    <name evidence="9" type="ORF">DSTB1V02_LOCUS7246</name>
</gene>
<keyword evidence="4" id="KW-0808">Transferase</keyword>
<reference evidence="9" key="1">
    <citation type="submission" date="2020-11" db="EMBL/GenBank/DDBJ databases">
        <authorList>
            <person name="Tran Van P."/>
        </authorList>
    </citation>
    <scope>NUCLEOTIDE SEQUENCE</scope>
</reference>
<comment type="pathway">
    <text evidence="1">Glycerolipid metabolism; triacylglycerol biosynthesis.</text>
</comment>
<evidence type="ECO:0000313" key="9">
    <source>
        <dbReference type="EMBL" id="CAD7247415.1"/>
    </source>
</evidence>
<keyword evidence="5" id="KW-0012">Acyltransferase</keyword>
<dbReference type="PANTHER" id="PTHR31650">
    <property type="entry name" value="O-ACYLTRANSFERASE (WSD1-LIKE) FAMILY PROTEIN"/>
    <property type="match status" value="1"/>
</dbReference>
<keyword evidence="10" id="KW-1185">Reference proteome</keyword>
<evidence type="ECO:0000256" key="6">
    <source>
        <dbReference type="ARBA" id="ARBA00048109"/>
    </source>
</evidence>
<dbReference type="PANTHER" id="PTHR31650:SF1">
    <property type="entry name" value="WAX ESTER SYNTHASE_DIACYLGLYCEROL ACYLTRANSFERASE 4-RELATED"/>
    <property type="match status" value="1"/>
</dbReference>
<protein>
    <recommendedName>
        <fullName evidence="3">diacylglycerol O-acyltransferase</fullName>
        <ecNumber evidence="3">2.3.1.20</ecNumber>
    </recommendedName>
</protein>
<dbReference type="UniPathway" id="UPA00282"/>
<feature type="transmembrane region" description="Helical" evidence="7">
    <location>
        <begin position="25"/>
        <end position="46"/>
    </location>
</feature>
<dbReference type="GO" id="GO:0019432">
    <property type="term" value="P:triglyceride biosynthetic process"/>
    <property type="evidence" value="ECO:0007669"/>
    <property type="project" value="UniProtKB-UniPathway"/>
</dbReference>
<dbReference type="InterPro" id="IPR004255">
    <property type="entry name" value="O-acyltransferase_WSD1_N"/>
</dbReference>
<evidence type="ECO:0000256" key="1">
    <source>
        <dbReference type="ARBA" id="ARBA00004771"/>
    </source>
</evidence>
<dbReference type="OrthoDB" id="421583at2759"/>
<dbReference type="AlphaFoldDB" id="A0A7R8XBC2"/>
<dbReference type="InterPro" id="IPR045034">
    <property type="entry name" value="O-acyltransferase_WSD1-like"/>
</dbReference>
<dbReference type="EMBL" id="CAJPEV010001447">
    <property type="protein sequence ID" value="CAG0892701.1"/>
    <property type="molecule type" value="Genomic_DNA"/>
</dbReference>
<dbReference type="EC" id="2.3.1.20" evidence="3"/>
<keyword evidence="7" id="KW-0812">Transmembrane</keyword>
<evidence type="ECO:0000259" key="8">
    <source>
        <dbReference type="Pfam" id="PF03007"/>
    </source>
</evidence>
<dbReference type="Proteomes" id="UP000677054">
    <property type="component" value="Unassembled WGS sequence"/>
</dbReference>
<organism evidence="9">
    <name type="scientific">Darwinula stevensoni</name>
    <dbReference type="NCBI Taxonomy" id="69355"/>
    <lineage>
        <taxon>Eukaryota</taxon>
        <taxon>Metazoa</taxon>
        <taxon>Ecdysozoa</taxon>
        <taxon>Arthropoda</taxon>
        <taxon>Crustacea</taxon>
        <taxon>Oligostraca</taxon>
        <taxon>Ostracoda</taxon>
        <taxon>Podocopa</taxon>
        <taxon>Podocopida</taxon>
        <taxon>Darwinulocopina</taxon>
        <taxon>Darwinuloidea</taxon>
        <taxon>Darwinulidae</taxon>
        <taxon>Darwinula</taxon>
    </lineage>
</organism>
<dbReference type="EMBL" id="LR900964">
    <property type="protein sequence ID" value="CAD7247415.1"/>
    <property type="molecule type" value="Genomic_DNA"/>
</dbReference>
<sequence>MPPLWLYKLYSQKGVLLALIKCSVFVYNLVGWVIILCVFGVPYLLFLSYRLGVWLWLSCRHGGKVELMAGCDAIYTLRSVDRHNSKAIVVGWIAVDGCVDICNFKERIRKRIQEDRWFQRLTFCFQFHLGFAVWKKDETFSVDHHVKLIAEPERTSFKDLIEELQCQDFEVDQSPWEILVLGSGEKTTLIIRWHHCLADGPGMMNGIIRLILDEGSTFPTSKIPERIAPNLKTFFTFLESIFHMPTIFPWLFLIPDRNRLSVTHPTKRKRIFFSDPLPLDPLKRIAKTLACTINDIFISCMIQGYKETLLGSTDTLSVAMAVSLRGESPEICNRAIAIRTPFPVSLDGDARIHEIRKMTRCLKSSSDILCTYTFMHTTSNALLSWLLNLCRRVKISGGTSNMPLSLPPDARVQDLPVSSVCAFAPTLLEMGDSPSFGIPRISPT</sequence>
<evidence type="ECO:0000313" key="10">
    <source>
        <dbReference type="Proteomes" id="UP000677054"/>
    </source>
</evidence>
<keyword evidence="7" id="KW-0472">Membrane</keyword>
<evidence type="ECO:0000256" key="4">
    <source>
        <dbReference type="ARBA" id="ARBA00022679"/>
    </source>
</evidence>
<evidence type="ECO:0000256" key="5">
    <source>
        <dbReference type="ARBA" id="ARBA00023315"/>
    </source>
</evidence>
<keyword evidence="7" id="KW-1133">Transmembrane helix</keyword>